<name>A0A6P1KIT1_FAUOS</name>
<protein>
    <submittedName>
        <fullName evidence="2">DUF2169 domain-containing protein</fullName>
    </submittedName>
</protein>
<evidence type="ECO:0000259" key="1">
    <source>
        <dbReference type="Pfam" id="PF09937"/>
    </source>
</evidence>
<feature type="domain" description="DUF2169" evidence="1">
    <location>
        <begin position="230"/>
        <end position="415"/>
    </location>
</feature>
<keyword evidence="2" id="KW-0614">Plasmid</keyword>
<reference evidence="2" key="1">
    <citation type="journal article" date="2020" name="Microbiol. Resour. Announc.">
        <title>Complete Genome Sequence of Moraxella osloensis Strain YV1, Isolated from an Australian Wastewater Treatment Plant.</title>
        <authorList>
            <person name="Batinovic S."/>
            <person name="Rice D.T.F."/>
            <person name="Seviour R.J."/>
            <person name="Petrovski S."/>
        </authorList>
    </citation>
    <scope>NUCLEOTIDE SEQUENCE</scope>
    <source>
        <strain evidence="2">YV1</strain>
    </source>
</reference>
<evidence type="ECO:0000313" key="2">
    <source>
        <dbReference type="EMBL" id="QHG10810.1"/>
    </source>
</evidence>
<dbReference type="AlphaFoldDB" id="A0A6P1KIT1"/>
<proteinExistence type="predicted"/>
<geneLocation type="plasmid" evidence="2">
    <name>p1</name>
</geneLocation>
<dbReference type="InterPro" id="IPR018683">
    <property type="entry name" value="DUF2169"/>
</dbReference>
<organism evidence="2">
    <name type="scientific">Faucicola osloensis</name>
    <name type="common">Moraxella osloensis</name>
    <dbReference type="NCBI Taxonomy" id="34062"/>
    <lineage>
        <taxon>Bacteria</taxon>
        <taxon>Pseudomonadati</taxon>
        <taxon>Pseudomonadota</taxon>
        <taxon>Gammaproteobacteria</taxon>
        <taxon>Moraxellales</taxon>
        <taxon>Moraxellaceae</taxon>
        <taxon>Faucicola</taxon>
    </lineage>
</organism>
<dbReference type="Pfam" id="PF09937">
    <property type="entry name" value="DUF2169"/>
    <property type="match status" value="2"/>
</dbReference>
<feature type="domain" description="DUF2169" evidence="1">
    <location>
        <begin position="25"/>
        <end position="110"/>
    </location>
</feature>
<accession>A0A6P1KIT1</accession>
<sequence length="458" mass="51693">MDFINNTQFPALSFEGIDQLDQSFHVVVMRQTYTWNDKGLLILADEQDPLCMEDVLVNRDDLMSGVIEESDLCHYKPNCDVLIIGSAYAPSHADQQFTASLKVQTPDKVLYTQPIKASKYLFADTLQPKKKISQTLSGTVLIQKTLNITAPSVAIRQVEGITGKLRYQIKPQPMPHKVSLNPSSSFGGYCVIEEHNPGLSEIPNEEQIPADDRVGIRLNPQHGVLGYFSQDNHNPYGKGYVSSAYAKAIQPDILELPQIYHSDYPLQAYHINSLANGKLDAQTHRSLVQGFGIRAKSHPERHQYLGKIDQAFIDSDRYIPEGFDFAIWNCAYPDQQTEKLVGNEWLTLINLCHPQITAAHTDRQGNVQLRLYLPETLAYLVTKSNNPEYPESEVPMKLDTVIIRPDDQKVHLVWRGIIAGEYDPNVILLDTADRAKQQAILAQHFTQKGDIIRPYEEV</sequence>
<gene>
    <name evidence="2" type="ORF">GSF12_12540</name>
</gene>
<dbReference type="EMBL" id="CP047227">
    <property type="protein sequence ID" value="QHG10810.1"/>
    <property type="molecule type" value="Genomic_DNA"/>
</dbReference>